<evidence type="ECO:0000259" key="5">
    <source>
        <dbReference type="Pfam" id="PF13087"/>
    </source>
</evidence>
<keyword evidence="3" id="KW-0347">Helicase</keyword>
<evidence type="ECO:0000256" key="1">
    <source>
        <dbReference type="ARBA" id="ARBA00022741"/>
    </source>
</evidence>
<proteinExistence type="predicted"/>
<comment type="caution">
    <text evidence="6">The sequence shown here is derived from an EMBL/GenBank/DDBJ whole genome shotgun (WGS) entry which is preliminary data.</text>
</comment>
<dbReference type="EMBL" id="JAAMOD010000572">
    <property type="protein sequence ID" value="KAF5227538.1"/>
    <property type="molecule type" value="Genomic_DNA"/>
</dbReference>
<reference evidence="6 7" key="1">
    <citation type="submission" date="2020-02" db="EMBL/GenBank/DDBJ databases">
        <title>Identification and distribution of gene clusters putatively required for synthesis of sphingolipid metabolism inhibitors in phylogenetically diverse species of the filamentous fungus Fusarium.</title>
        <authorList>
            <person name="Kim H.-S."/>
            <person name="Busman M."/>
            <person name="Brown D.W."/>
            <person name="Divon H."/>
            <person name="Uhlig S."/>
            <person name="Proctor R.H."/>
        </authorList>
    </citation>
    <scope>NUCLEOTIDE SEQUENCE [LARGE SCALE GENOMIC DNA]</scope>
    <source>
        <strain evidence="6 7">NRRL 2903</strain>
    </source>
</reference>
<sequence length="1251" mass="140468">MDTQTTSGSRWVECLLDIDGSIIPGSTLRPIGPGLHVRAKLEMGLYVKPAMKLQFSVQHQSQTHLFEIAIIPLQMILGKPHIADVQTADQVSLHLLLAHQQMGRFEPPRVSDSFMSTVPEEEQHHALDIANIIKTVRTLRVDVSRGDVIIFKPPLFHQKRNTHPQAIQEIADAVLERLELPPQAKFRLWFFSESTFAGYWWKALKNIGAYARPYAAMLAHVHRTGYAGLSYDSFVMENLKHPDKPVPSTSLFLDGEQQTVSVMGGAIEEITLQNDVVSKLWNTVLQAVVIKDPYSLWTPKDDDLKVYGISADYQPLRWYFIVDISNGVADIFPDVDVPFHAYLRVERGIIQALRLAETKGEMQERPCQAQVDKEIEQENEAKQDTLQEKLASVRDDVYTNVAAESLYSMITVPSPAAIEQHADKPADVQLAATALDLAADLRQRHGESDIDWDIRICDWLRNDTLGRNPQYTTDLEQSYKIVRRHLLPETHADIALCEVTTANQSNWPLGMKKPPLKVNLPHVTIEGPINEFLASVWQPVKGYRATTAHPTVSFEAWFQPNDTSIKAECDAITKLNAMLNAPAKDFWKYTQHFGECKEYHDWLAQYPALGRQFRDHHYVGERHDVLSRLDKVPFGYAAITGGPGSGKASLAEDIVLAVVSKPCKEAIVAHGSHHASQDKSQFVESIEPEQENNVNVFQSTLRLPTGWYDIPDDAPADAPEIGRPKAAWIVAENRLCDDAQVRLSIKEPGILTLRARLWKCEMDNMFSLPDRGPIVINIGQRPHATSQDCRLAEHINHQVRVQFEKKSASCGSTTISEFAKRIARDDPDTWADYISAYRQKHLDPESFLLNRARHEESARELLIHVLTSKVGIICCTPVTFAQIVNHAKVEMGFIVLNRANRMTESMSLIPMSKCPEASFLLIGDARQFGPVTTVDRNGSIQYRLKCNYRACGHAADFIRKEFYDGQMNLMKKKATPATTAITEYLADKTGSHYPNIFIDVPEAAEVRVGTSYTNPTTAHLAVSLAIQLYRDGKILNAKDADALQRGDDEINFRRGTVLIVTPYHAQRSDISFLLSQVSVAELPLGFVEMRTVNSSLSHSASVVIADVVRTCRRGFTDDPDCVAVMFSRAELATITIGRARDIPEESRLESYVEFLNDRNAIYSLTTSKFRPQWTEWCTRCLKPGHLAHACKEAPHCTTCDAPHATRYCPRVEENAISNFAKGPVTANDGISRDVFMGRREKSEGKRVAFRS</sequence>
<evidence type="ECO:0000256" key="2">
    <source>
        <dbReference type="ARBA" id="ARBA00022801"/>
    </source>
</evidence>
<keyword evidence="7" id="KW-1185">Reference proteome</keyword>
<dbReference type="GO" id="GO:0043139">
    <property type="term" value="F:5'-3' DNA helicase activity"/>
    <property type="evidence" value="ECO:0007669"/>
    <property type="project" value="TreeGrafter"/>
</dbReference>
<evidence type="ECO:0000256" key="3">
    <source>
        <dbReference type="ARBA" id="ARBA00022806"/>
    </source>
</evidence>
<keyword evidence="1" id="KW-0547">Nucleotide-binding</keyword>
<accession>A0AAN6BUU8</accession>
<dbReference type="InterPro" id="IPR027417">
    <property type="entry name" value="P-loop_NTPase"/>
</dbReference>
<dbReference type="GO" id="GO:0016787">
    <property type="term" value="F:hydrolase activity"/>
    <property type="evidence" value="ECO:0007669"/>
    <property type="project" value="UniProtKB-KW"/>
</dbReference>
<dbReference type="PANTHER" id="PTHR43788">
    <property type="entry name" value="DNA2/NAM7 HELICASE FAMILY MEMBER"/>
    <property type="match status" value="1"/>
</dbReference>
<keyword evidence="2" id="KW-0378">Hydrolase</keyword>
<dbReference type="SUPFAM" id="SSF52540">
    <property type="entry name" value="P-loop containing nucleoside triphosphate hydrolases"/>
    <property type="match status" value="1"/>
</dbReference>
<dbReference type="Gene3D" id="3.40.50.300">
    <property type="entry name" value="P-loop containing nucleotide triphosphate hydrolases"/>
    <property type="match status" value="2"/>
</dbReference>
<dbReference type="AlphaFoldDB" id="A0AAN6BUU8"/>
<dbReference type="GO" id="GO:0005524">
    <property type="term" value="F:ATP binding"/>
    <property type="evidence" value="ECO:0007669"/>
    <property type="project" value="UniProtKB-KW"/>
</dbReference>
<feature type="domain" description="DNA2/NAM7 helicase-like C-terminal" evidence="5">
    <location>
        <begin position="939"/>
        <end position="1139"/>
    </location>
</feature>
<dbReference type="Pfam" id="PF13087">
    <property type="entry name" value="AAA_12"/>
    <property type="match status" value="1"/>
</dbReference>
<evidence type="ECO:0000313" key="6">
    <source>
        <dbReference type="EMBL" id="KAF5227538.1"/>
    </source>
</evidence>
<dbReference type="PANTHER" id="PTHR43788:SF8">
    <property type="entry name" value="DNA-BINDING PROTEIN SMUBP-2"/>
    <property type="match status" value="1"/>
</dbReference>
<keyword evidence="4" id="KW-0067">ATP-binding</keyword>
<protein>
    <recommendedName>
        <fullName evidence="5">DNA2/NAM7 helicase-like C-terminal domain-containing protein</fullName>
    </recommendedName>
</protein>
<gene>
    <name evidence="6" type="ORF">FAUST_11711</name>
</gene>
<dbReference type="InterPro" id="IPR041679">
    <property type="entry name" value="DNA2/NAM7-like_C"/>
</dbReference>
<evidence type="ECO:0000256" key="4">
    <source>
        <dbReference type="ARBA" id="ARBA00022840"/>
    </source>
</evidence>
<name>A0AAN6BUU8_FUSAU</name>
<evidence type="ECO:0000313" key="7">
    <source>
        <dbReference type="Proteomes" id="UP000537989"/>
    </source>
</evidence>
<dbReference type="InterPro" id="IPR050534">
    <property type="entry name" value="Coronavir_polyprotein_1ab"/>
</dbReference>
<dbReference type="Proteomes" id="UP000537989">
    <property type="component" value="Unassembled WGS sequence"/>
</dbReference>
<organism evidence="6 7">
    <name type="scientific">Fusarium austroamericanum</name>
    <dbReference type="NCBI Taxonomy" id="282268"/>
    <lineage>
        <taxon>Eukaryota</taxon>
        <taxon>Fungi</taxon>
        <taxon>Dikarya</taxon>
        <taxon>Ascomycota</taxon>
        <taxon>Pezizomycotina</taxon>
        <taxon>Sordariomycetes</taxon>
        <taxon>Hypocreomycetidae</taxon>
        <taxon>Hypocreales</taxon>
        <taxon>Nectriaceae</taxon>
        <taxon>Fusarium</taxon>
    </lineage>
</organism>